<keyword evidence="1" id="KW-0812">Transmembrane</keyword>
<proteinExistence type="predicted"/>
<organism evidence="2 3">
    <name type="scientific">Neolewinella lacunae</name>
    <dbReference type="NCBI Taxonomy" id="1517758"/>
    <lineage>
        <taxon>Bacteria</taxon>
        <taxon>Pseudomonadati</taxon>
        <taxon>Bacteroidota</taxon>
        <taxon>Saprospiria</taxon>
        <taxon>Saprospirales</taxon>
        <taxon>Lewinellaceae</taxon>
        <taxon>Neolewinella</taxon>
    </lineage>
</organism>
<evidence type="ECO:0000313" key="2">
    <source>
        <dbReference type="EMBL" id="MBC6993034.1"/>
    </source>
</evidence>
<name>A0A923PKN0_9BACT</name>
<feature type="transmembrane region" description="Helical" evidence="1">
    <location>
        <begin position="56"/>
        <end position="76"/>
    </location>
</feature>
<evidence type="ECO:0000313" key="3">
    <source>
        <dbReference type="Proteomes" id="UP000650081"/>
    </source>
</evidence>
<dbReference type="RefSeq" id="WP_187465159.1">
    <property type="nucleotide sequence ID" value="NZ_JACSIT010000050.1"/>
</dbReference>
<accession>A0A923PKN0</accession>
<keyword evidence="1" id="KW-0472">Membrane</keyword>
<feature type="transmembrane region" description="Helical" evidence="1">
    <location>
        <begin position="30"/>
        <end position="50"/>
    </location>
</feature>
<dbReference type="EMBL" id="JACSIT010000050">
    <property type="protein sequence ID" value="MBC6993034.1"/>
    <property type="molecule type" value="Genomic_DNA"/>
</dbReference>
<gene>
    <name evidence="2" type="ORF">H9S92_02580</name>
</gene>
<evidence type="ECO:0000256" key="1">
    <source>
        <dbReference type="SAM" id="Phobius"/>
    </source>
</evidence>
<reference evidence="2" key="1">
    <citation type="submission" date="2020-08" db="EMBL/GenBank/DDBJ databases">
        <title>Lewinella bacteria from marine environments.</title>
        <authorList>
            <person name="Zhong Y."/>
        </authorList>
    </citation>
    <scope>NUCLEOTIDE SEQUENCE</scope>
    <source>
        <strain evidence="2">KCTC 42187</strain>
    </source>
</reference>
<keyword evidence="1" id="KW-1133">Transmembrane helix</keyword>
<dbReference type="AlphaFoldDB" id="A0A923PKN0"/>
<keyword evidence="3" id="KW-1185">Reference proteome</keyword>
<feature type="transmembrane region" description="Helical" evidence="1">
    <location>
        <begin position="96"/>
        <end position="115"/>
    </location>
</feature>
<protein>
    <recommendedName>
        <fullName evidence="4">DUF4407 domain-containing protein</fullName>
    </recommendedName>
</protein>
<comment type="caution">
    <text evidence="2">The sequence shown here is derived from an EMBL/GenBank/DDBJ whole genome shotgun (WGS) entry which is preliminary data.</text>
</comment>
<feature type="transmembrane region" description="Helical" evidence="1">
    <location>
        <begin position="265"/>
        <end position="284"/>
    </location>
</feature>
<dbReference type="Proteomes" id="UP000650081">
    <property type="component" value="Unassembled WGS sequence"/>
</dbReference>
<sequence>MSIQTHFLHSVTGLDPSLIVGSTRHFHRRVSFLGAIMVFTAFFNGALLTISLGVNGFSAITAIAAGAATICFTYLVERFIVTSTQSLTGADVTYRLFMVLSMIGLHLIFVDLAVYRADIIPIAIDHHEEQKQDDAEGLNIALDASLAEIKATETRIDAQRVEFSIRQERPLLEATGKGATGQVGSSTMTKYEEEEFEKYRSTIYMPDSTRLANQLVYHRKQADSIQALITAIAVRPFDYDAIGLTTKLTYLHEFSKQPGNESVPFIMLLLAIIVLVIEMAPLYARHRLEFKEYQQAYQQKRAFKDLQRQEKTRLAMMAEQLRGEAIDAAAAERQRYTTAEQKAEDRFAYAQLQVAFLKRTEMERAGCLQDFAAEEHPRVHEVFNKLRYDLALIFNPSTLST</sequence>
<evidence type="ECO:0008006" key="4">
    <source>
        <dbReference type="Google" id="ProtNLM"/>
    </source>
</evidence>